<sequence>MVLVCTGPVDGVVSSFLAVLLIRGGSIAGRWPATFFRGHRRQVISTSLGARLGEWSRRRGSPVWSLVDLFGQLVWVVGLKGGCWLMIEKVLGPPHSLSEGRRFASATVSAIGPMVSQVIAGLRRGLPRRFVARDPPTDGRLGSLLCSSPAGRTLGRFTFSFTSSGAVFGNSFVESHSVLSRIIAHAITASCLGSHLALMQRAVRFSS</sequence>
<gene>
    <name evidence="1" type="ORF">Poly51_48110</name>
</gene>
<evidence type="ECO:0000313" key="2">
    <source>
        <dbReference type="Proteomes" id="UP000318288"/>
    </source>
</evidence>
<comment type="caution">
    <text evidence="1">The sequence shown here is derived from an EMBL/GenBank/DDBJ whole genome shotgun (WGS) entry which is preliminary data.</text>
</comment>
<reference evidence="1 2" key="1">
    <citation type="submission" date="2019-02" db="EMBL/GenBank/DDBJ databases">
        <title>Deep-cultivation of Planctomycetes and their phenomic and genomic characterization uncovers novel biology.</title>
        <authorList>
            <person name="Wiegand S."/>
            <person name="Jogler M."/>
            <person name="Boedeker C."/>
            <person name="Pinto D."/>
            <person name="Vollmers J."/>
            <person name="Rivas-Marin E."/>
            <person name="Kohn T."/>
            <person name="Peeters S.H."/>
            <person name="Heuer A."/>
            <person name="Rast P."/>
            <person name="Oberbeckmann S."/>
            <person name="Bunk B."/>
            <person name="Jeske O."/>
            <person name="Meyerdierks A."/>
            <person name="Storesund J.E."/>
            <person name="Kallscheuer N."/>
            <person name="Luecker S."/>
            <person name="Lage O.M."/>
            <person name="Pohl T."/>
            <person name="Merkel B.J."/>
            <person name="Hornburger P."/>
            <person name="Mueller R.-W."/>
            <person name="Bruemmer F."/>
            <person name="Labrenz M."/>
            <person name="Spormann A.M."/>
            <person name="Op Den Camp H."/>
            <person name="Overmann J."/>
            <person name="Amann R."/>
            <person name="Jetten M.S.M."/>
            <person name="Mascher T."/>
            <person name="Medema M.H."/>
            <person name="Devos D.P."/>
            <person name="Kaster A.-K."/>
            <person name="Ovreas L."/>
            <person name="Rohde M."/>
            <person name="Galperin M.Y."/>
            <person name="Jogler C."/>
        </authorList>
    </citation>
    <scope>NUCLEOTIDE SEQUENCE [LARGE SCALE GENOMIC DNA]</scope>
    <source>
        <strain evidence="1 2">Poly51</strain>
    </source>
</reference>
<dbReference type="Proteomes" id="UP000318288">
    <property type="component" value="Unassembled WGS sequence"/>
</dbReference>
<evidence type="ECO:0000313" key="1">
    <source>
        <dbReference type="EMBL" id="TWU48907.1"/>
    </source>
</evidence>
<organism evidence="1 2">
    <name type="scientific">Rubripirellula tenax</name>
    <dbReference type="NCBI Taxonomy" id="2528015"/>
    <lineage>
        <taxon>Bacteria</taxon>
        <taxon>Pseudomonadati</taxon>
        <taxon>Planctomycetota</taxon>
        <taxon>Planctomycetia</taxon>
        <taxon>Pirellulales</taxon>
        <taxon>Pirellulaceae</taxon>
        <taxon>Rubripirellula</taxon>
    </lineage>
</organism>
<dbReference type="AlphaFoldDB" id="A0A5C6ELC1"/>
<protein>
    <submittedName>
        <fullName evidence="1">Uncharacterized protein</fullName>
    </submittedName>
</protein>
<name>A0A5C6ELC1_9BACT</name>
<dbReference type="EMBL" id="SJPW01000006">
    <property type="protein sequence ID" value="TWU48907.1"/>
    <property type="molecule type" value="Genomic_DNA"/>
</dbReference>
<keyword evidence="2" id="KW-1185">Reference proteome</keyword>
<accession>A0A5C6ELC1</accession>
<proteinExistence type="predicted"/>